<dbReference type="SUPFAM" id="SSF54909">
    <property type="entry name" value="Dimeric alpha+beta barrel"/>
    <property type="match status" value="1"/>
</dbReference>
<evidence type="ECO:0000313" key="3">
    <source>
        <dbReference type="Proteomes" id="UP001596116"/>
    </source>
</evidence>
<evidence type="ECO:0000313" key="2">
    <source>
        <dbReference type="EMBL" id="MFC6037211.1"/>
    </source>
</evidence>
<gene>
    <name evidence="2" type="ORF">ACFMB1_16765</name>
</gene>
<reference evidence="2 3" key="1">
    <citation type="submission" date="2024-09" db="EMBL/GenBank/DDBJ databases">
        <authorList>
            <person name="Zhang Z.-H."/>
        </authorList>
    </citation>
    <scope>NUCLEOTIDE SEQUENCE [LARGE SCALE GENOMIC DNA]</scope>
    <source>
        <strain evidence="2 3">HHTR114</strain>
    </source>
</reference>
<keyword evidence="2" id="KW-0560">Oxidoreductase</keyword>
<dbReference type="PANTHER" id="PTHR37811:SF2">
    <property type="entry name" value="ABM DOMAIN-CONTAINING PROTEIN"/>
    <property type="match status" value="1"/>
</dbReference>
<dbReference type="Proteomes" id="UP001596116">
    <property type="component" value="Unassembled WGS sequence"/>
</dbReference>
<dbReference type="InterPro" id="IPR011008">
    <property type="entry name" value="Dimeric_a/b-barrel"/>
</dbReference>
<dbReference type="InterPro" id="IPR007138">
    <property type="entry name" value="ABM_dom"/>
</dbReference>
<comment type="caution">
    <text evidence="2">The sequence shown here is derived from an EMBL/GenBank/DDBJ whole genome shotgun (WGS) entry which is preliminary data.</text>
</comment>
<organism evidence="2 3">
    <name type="scientific">Hyphococcus aureus</name>
    <dbReference type="NCBI Taxonomy" id="2666033"/>
    <lineage>
        <taxon>Bacteria</taxon>
        <taxon>Pseudomonadati</taxon>
        <taxon>Pseudomonadota</taxon>
        <taxon>Alphaproteobacteria</taxon>
        <taxon>Parvularculales</taxon>
        <taxon>Parvularculaceae</taxon>
        <taxon>Hyphococcus</taxon>
    </lineage>
</organism>
<keyword evidence="3" id="KW-1185">Reference proteome</keyword>
<dbReference type="EC" id="1.14.-.-" evidence="2"/>
<dbReference type="GO" id="GO:0004497">
    <property type="term" value="F:monooxygenase activity"/>
    <property type="evidence" value="ECO:0007669"/>
    <property type="project" value="UniProtKB-KW"/>
</dbReference>
<dbReference type="Gene3D" id="3.30.70.100">
    <property type="match status" value="1"/>
</dbReference>
<dbReference type="RefSeq" id="WP_379881442.1">
    <property type="nucleotide sequence ID" value="NZ_JBHPON010000003.1"/>
</dbReference>
<feature type="domain" description="ABM" evidence="1">
    <location>
        <begin position="13"/>
        <end position="84"/>
    </location>
</feature>
<protein>
    <submittedName>
        <fullName evidence="2">Antibiotic biosynthesis monooxygenase family protein</fullName>
        <ecNumber evidence="2">1.14.-.-</ecNumber>
    </submittedName>
</protein>
<sequence length="111" mass="12793">MTNLRALTPPYYAVIFSSQRKPADGEEYAKTAEYMETLAKTMPGYLGIESARGESGLGLTISYWDSEEAIASWKKQVDHQEAQRRGRNEWYETYDVRVARVDRAYSMKKAR</sequence>
<dbReference type="Pfam" id="PF03992">
    <property type="entry name" value="ABM"/>
    <property type="match status" value="1"/>
</dbReference>
<dbReference type="InterPro" id="IPR052936">
    <property type="entry name" value="Jasmonate_Hydroxylase-like"/>
</dbReference>
<dbReference type="PANTHER" id="PTHR37811">
    <property type="entry name" value="BLL5343 PROTEIN"/>
    <property type="match status" value="1"/>
</dbReference>
<proteinExistence type="predicted"/>
<keyword evidence="2" id="KW-0503">Monooxygenase</keyword>
<evidence type="ECO:0000259" key="1">
    <source>
        <dbReference type="Pfam" id="PF03992"/>
    </source>
</evidence>
<name>A0ABW1L187_9PROT</name>
<dbReference type="EMBL" id="JBHPON010000003">
    <property type="protein sequence ID" value="MFC6037211.1"/>
    <property type="molecule type" value="Genomic_DNA"/>
</dbReference>
<accession>A0ABW1L187</accession>